<evidence type="ECO:0000313" key="2">
    <source>
        <dbReference type="EMBL" id="VVT00298.1"/>
    </source>
</evidence>
<proteinExistence type="predicted"/>
<reference evidence="2 3" key="1">
    <citation type="submission" date="2019-09" db="EMBL/GenBank/DDBJ databases">
        <authorList>
            <person name="Dittami M. S."/>
        </authorList>
    </citation>
    <scope>NUCLEOTIDE SEQUENCE [LARGE SCALE GENOMIC DNA]</scope>
    <source>
        <strain evidence="2">SPHINGO391</strain>
    </source>
</reference>
<protein>
    <submittedName>
        <fullName evidence="2">Uncharacterized protein</fullName>
    </submittedName>
</protein>
<evidence type="ECO:0000313" key="3">
    <source>
        <dbReference type="Proteomes" id="UP000326857"/>
    </source>
</evidence>
<feature type="region of interest" description="Disordered" evidence="1">
    <location>
        <begin position="1"/>
        <end position="44"/>
    </location>
</feature>
<sequence length="67" mass="7321">MTWRRRRPTPIAGSTRSISRKASIGATSAGARLRARPDGARPSADRAAFYRDEASDLALAAFLAQRY</sequence>
<gene>
    <name evidence="2" type="ORF">SPHINGO391_350030</name>
</gene>
<evidence type="ECO:0000256" key="1">
    <source>
        <dbReference type="SAM" id="MobiDB-lite"/>
    </source>
</evidence>
<dbReference type="EMBL" id="CABVLI010000029">
    <property type="protein sequence ID" value="VVT00298.1"/>
    <property type="molecule type" value="Genomic_DNA"/>
</dbReference>
<name>A0A5E7Y0H1_9SPHN</name>
<dbReference type="Proteomes" id="UP000326857">
    <property type="component" value="Unassembled WGS sequence"/>
</dbReference>
<dbReference type="AlphaFoldDB" id="A0A5E7Y0H1"/>
<organism evidence="2 3">
    <name type="scientific">Sphingomonas aurantiaca</name>
    <dbReference type="NCBI Taxonomy" id="185949"/>
    <lineage>
        <taxon>Bacteria</taxon>
        <taxon>Pseudomonadati</taxon>
        <taxon>Pseudomonadota</taxon>
        <taxon>Alphaproteobacteria</taxon>
        <taxon>Sphingomonadales</taxon>
        <taxon>Sphingomonadaceae</taxon>
        <taxon>Sphingomonas</taxon>
    </lineage>
</organism>
<accession>A0A5E7Y0H1</accession>